<organism evidence="2 3">
    <name type="scientific">Methylobacterium gregans</name>
    <dbReference type="NCBI Taxonomy" id="374424"/>
    <lineage>
        <taxon>Bacteria</taxon>
        <taxon>Pseudomonadati</taxon>
        <taxon>Pseudomonadota</taxon>
        <taxon>Alphaproteobacteria</taxon>
        <taxon>Hyphomicrobiales</taxon>
        <taxon>Methylobacteriaceae</taxon>
        <taxon>Methylobacterium</taxon>
    </lineage>
</organism>
<dbReference type="Proteomes" id="UP001055108">
    <property type="component" value="Unassembled WGS sequence"/>
</dbReference>
<gene>
    <name evidence="2" type="ORF">NBEOAGPD_0437</name>
</gene>
<feature type="region of interest" description="Disordered" evidence="1">
    <location>
        <begin position="76"/>
        <end position="107"/>
    </location>
</feature>
<evidence type="ECO:0000313" key="3">
    <source>
        <dbReference type="Proteomes" id="UP001055108"/>
    </source>
</evidence>
<name>A0AA37M9S9_9HYPH</name>
<accession>A0AA37M9S9</accession>
<reference evidence="2" key="1">
    <citation type="journal article" date="2016" name="Front. Microbiol.">
        <title>Genome Sequence of the Piezophilic, Mesophilic Sulfate-Reducing Bacterium Desulfovibrio indicus J2T.</title>
        <authorList>
            <person name="Cao J."/>
            <person name="Maignien L."/>
            <person name="Shao Z."/>
            <person name="Alain K."/>
            <person name="Jebbar M."/>
        </authorList>
    </citation>
    <scope>NUCLEOTIDE SEQUENCE</scope>
    <source>
        <strain evidence="2">NBRC 103626</strain>
    </source>
</reference>
<reference evidence="2" key="2">
    <citation type="submission" date="2021-08" db="EMBL/GenBank/DDBJ databases">
        <authorList>
            <person name="Tani A."/>
            <person name="Ola A."/>
            <person name="Ogura Y."/>
            <person name="Katsura K."/>
            <person name="Hayashi T."/>
        </authorList>
    </citation>
    <scope>NUCLEOTIDE SEQUENCE</scope>
    <source>
        <strain evidence="2">NBRC 103626</strain>
    </source>
</reference>
<proteinExistence type="predicted"/>
<protein>
    <submittedName>
        <fullName evidence="2">Uncharacterized protein</fullName>
    </submittedName>
</protein>
<keyword evidence="3" id="KW-1185">Reference proteome</keyword>
<evidence type="ECO:0000256" key="1">
    <source>
        <dbReference type="SAM" id="MobiDB-lite"/>
    </source>
</evidence>
<sequence length="107" mass="11119">MSFLLRAVLVIGALSYFALKRGEPGSLSHAIPSTEAVAAVLAGAAPAAIQAGTAALPPETRERVAREALAGLIRRAGQPVPEIPEPTSRDTLSPTDRAPAWRGIEAR</sequence>
<evidence type="ECO:0000313" key="2">
    <source>
        <dbReference type="EMBL" id="GJD77234.1"/>
    </source>
</evidence>
<dbReference type="EMBL" id="BPQM01000008">
    <property type="protein sequence ID" value="GJD77234.1"/>
    <property type="molecule type" value="Genomic_DNA"/>
</dbReference>
<dbReference type="AlphaFoldDB" id="A0AA37M9S9"/>
<comment type="caution">
    <text evidence="2">The sequence shown here is derived from an EMBL/GenBank/DDBJ whole genome shotgun (WGS) entry which is preliminary data.</text>
</comment>